<evidence type="ECO:0000313" key="3">
    <source>
        <dbReference type="EMBL" id="CDF78746.1"/>
    </source>
</evidence>
<dbReference type="eggNOG" id="ENOG502Z862">
    <property type="taxonomic scope" value="Bacteria"/>
</dbReference>
<proteinExistence type="predicted"/>
<dbReference type="Pfam" id="PF26374">
    <property type="entry name" value="Ulvan_lyaseC"/>
    <property type="match status" value="1"/>
</dbReference>
<evidence type="ECO:0000313" key="4">
    <source>
        <dbReference type="Proteomes" id="UP000016160"/>
    </source>
</evidence>
<dbReference type="Gene3D" id="2.70.98.70">
    <property type="match status" value="1"/>
</dbReference>
<dbReference type="PATRIC" id="fig|1347342.6.peg.1044"/>
<reference evidence="3 4" key="1">
    <citation type="journal article" date="2013" name="Appl. Environ. Microbiol.">
        <title>The genome of the alga-associated marine flavobacterium Formosa agariphila KMM 3901T reveals a broad potential for degradation of algal polysaccharides.</title>
        <authorList>
            <person name="Mann A.J."/>
            <person name="Hahnke R.L."/>
            <person name="Huang S."/>
            <person name="Werner J."/>
            <person name="Xing P."/>
            <person name="Barbeyron T."/>
            <person name="Huettel B."/>
            <person name="Stueber K."/>
            <person name="Reinhardt R."/>
            <person name="Harder J."/>
            <person name="Gloeckner F.O."/>
            <person name="Amann R.I."/>
            <person name="Teeling H."/>
        </authorList>
    </citation>
    <scope>NUCLEOTIDE SEQUENCE [LARGE SCALE GENOMIC DNA]</scope>
    <source>
        <strain evidence="4">DSM 15362 / KCTC 12365 / LMG 23005 / KMM 3901</strain>
    </source>
</reference>
<keyword evidence="4" id="KW-1185">Reference proteome</keyword>
<dbReference type="InterPro" id="IPR058849">
    <property type="entry name" value="Ulvan_lyase_2nd"/>
</dbReference>
<dbReference type="EMBL" id="HG315671">
    <property type="protein sequence ID" value="CDF78746.1"/>
    <property type="molecule type" value="Genomic_DNA"/>
</dbReference>
<gene>
    <name evidence="3" type="ORF">BN863_10340</name>
</gene>
<dbReference type="InterPro" id="IPR008929">
    <property type="entry name" value="Chondroitin_lyas"/>
</dbReference>
<sequence length="921" mass="105292">MALTKINYKPIKTAIFALVLGCVCTTMSGQNQDKIPLPSQLEQGYPRIYISQSEKKDLQKNIKKEDWAAEVLSGLHNRIDTHVKRHETDPEWMVSRLQMYWKTKSTNVYIDGINYSHADGEAPVPTVKFVGSRDYTTPYGTPKLEDVKPYMDDPRGLWLPNKSKEGNPFEWAEISKTGRVIYSINEQIIELGRDAAFIYWLENNPTYAQFAYDIFHTYMEGMSYRSEPIDLLNGHIQTLVGFTNFQVIHENVLIDIAELYDFLHPYIEANHAKNIAMYDITIKRWIDQIIKNGVPQNNWNLHQAKIILKAAMVLQDNKNYDDKKGREYYIDYILNVTSTRQWSLNKFMDYGYDKSNGVWAECPGYSMGVTKDLTHFIEDFNNTFDHNILPYTPVMETAVKMLPQYLFPNGQTVAFGDSYYGTLNPDAFDDMIRIAQKTGDKEMEKDFTGLYKLFSEDSKDGRVRQPRANISSFFASKPLELNPKFEKANLEDYVTQTFYAPNVSWHVQRMGTGDNGMMVSLNGSLGNHMHANGINMELYGKGFVQGADPGKGAGYLQPLYLEYYSQFPAHNTVMVDGVSSYTEMLSYHAFQLQGEYPKSEQKKGYYKDITYSDVYFLEPETQSDQTRLVSIVKTGEETGYYIDVFRSKKQRQDDKFHDYFYHNLGQSMSIMDTKGNPLPLQPSDEMGFAGGHLYALDYMWDKQSMKLDDDYQAEWKIDMADGEDDVFMNLWMKGTEGREVFSIKSPANKAFKGNKGLPYDVDKSPYLTIAARQHGAAWEHPFVSVYEPFTSAKGKSISSISSFEDELGNTEFVGLNITHKSGRKDVVFSSANHKNVIYNDMETDATYTLVSQEKHGDWVVFIGNGKQVKANGYTVSATEVGNVVLEFKNGELLLNNEVPVTITYNNSEKTFTVGELRNIKL</sequence>
<dbReference type="InterPro" id="IPR058848">
    <property type="entry name" value="Ulvan_lyase_C"/>
</dbReference>
<dbReference type="SUPFAM" id="SSF48230">
    <property type="entry name" value="Chondroitin AC/alginate lyase"/>
    <property type="match status" value="1"/>
</dbReference>
<dbReference type="Pfam" id="PF26377">
    <property type="entry name" value="Ulvan_lyase_2nd"/>
    <property type="match status" value="1"/>
</dbReference>
<dbReference type="AlphaFoldDB" id="T2KJZ8"/>
<name>T2KJZ8_FORAG</name>
<accession>T2KJZ8</accession>
<feature type="domain" description="Endo-acting ulvan lyase C-terminal" evidence="1">
    <location>
        <begin position="801"/>
        <end position="884"/>
    </location>
</feature>
<protein>
    <submittedName>
        <fullName evidence="3">Heparinase</fullName>
    </submittedName>
</protein>
<organism evidence="3 4">
    <name type="scientific">Formosa agariphila (strain DSM 15362 / KCTC 12365 / LMG 23005 / KMM 3901 / M-2Alg 35-1)</name>
    <dbReference type="NCBI Taxonomy" id="1347342"/>
    <lineage>
        <taxon>Bacteria</taxon>
        <taxon>Pseudomonadati</taxon>
        <taxon>Bacteroidota</taxon>
        <taxon>Flavobacteriia</taxon>
        <taxon>Flavobacteriales</taxon>
        <taxon>Flavobacteriaceae</taxon>
        <taxon>Formosa</taxon>
    </lineage>
</organism>
<feature type="domain" description="Endo-acting ulvan lyase 2nd" evidence="2">
    <location>
        <begin position="356"/>
        <end position="462"/>
    </location>
</feature>
<dbReference type="Gene3D" id="1.50.10.100">
    <property type="entry name" value="Chondroitin AC/alginate lyase"/>
    <property type="match status" value="1"/>
</dbReference>
<dbReference type="STRING" id="1347342.BN863_10340"/>
<dbReference type="HOGENOM" id="CLU_014479_0_0_10"/>
<dbReference type="Proteomes" id="UP000016160">
    <property type="component" value="Chromosome"/>
</dbReference>
<dbReference type="RefSeq" id="WP_197539172.1">
    <property type="nucleotide sequence ID" value="NZ_HG315671.1"/>
</dbReference>
<evidence type="ECO:0000259" key="1">
    <source>
        <dbReference type="Pfam" id="PF26374"/>
    </source>
</evidence>
<evidence type="ECO:0000259" key="2">
    <source>
        <dbReference type="Pfam" id="PF26377"/>
    </source>
</evidence>